<keyword evidence="3" id="KW-1185">Reference proteome</keyword>
<gene>
    <name evidence="2" type="ORF">VB248_12955</name>
</gene>
<reference evidence="2 3" key="1">
    <citation type="submission" date="2023-12" db="EMBL/GenBank/DDBJ databases">
        <title>Novel species of the genus Arcicella isolated from rivers.</title>
        <authorList>
            <person name="Lu H."/>
        </authorList>
    </citation>
    <scope>NUCLEOTIDE SEQUENCE [LARGE SCALE GENOMIC DNA]</scope>
    <source>
        <strain evidence="2 3">KCTC 23307</strain>
    </source>
</reference>
<dbReference type="RefSeq" id="WP_323297209.1">
    <property type="nucleotide sequence ID" value="NZ_JAYFUM010000014.1"/>
</dbReference>
<protein>
    <submittedName>
        <fullName evidence="2">DUF2281 domain-containing protein</fullName>
    </submittedName>
</protein>
<dbReference type="Pfam" id="PF10047">
    <property type="entry name" value="DUF2281"/>
    <property type="match status" value="1"/>
</dbReference>
<evidence type="ECO:0000259" key="1">
    <source>
        <dbReference type="Pfam" id="PF10047"/>
    </source>
</evidence>
<evidence type="ECO:0000313" key="3">
    <source>
        <dbReference type="Proteomes" id="UP001302949"/>
    </source>
</evidence>
<feature type="domain" description="DUF2281" evidence="1">
    <location>
        <begin position="32"/>
        <end position="71"/>
    </location>
</feature>
<evidence type="ECO:0000313" key="2">
    <source>
        <dbReference type="EMBL" id="MEA5140053.1"/>
    </source>
</evidence>
<organism evidence="2 3">
    <name type="scientific">Arcicella rigui</name>
    <dbReference type="NCBI Taxonomy" id="797020"/>
    <lineage>
        <taxon>Bacteria</taxon>
        <taxon>Pseudomonadati</taxon>
        <taxon>Bacteroidota</taxon>
        <taxon>Cytophagia</taxon>
        <taxon>Cytophagales</taxon>
        <taxon>Flectobacillaceae</taxon>
        <taxon>Arcicella</taxon>
    </lineage>
</organism>
<proteinExistence type="predicted"/>
<comment type="caution">
    <text evidence="2">The sequence shown here is derived from an EMBL/GenBank/DDBJ whole genome shotgun (WGS) entry which is preliminary data.</text>
</comment>
<sequence length="72" mass="8080">MLTAIKGTYENGQITLAEKPISNQKMNVIVTFLEEDTGKKNPNKSRKAGGLSGKVWMSEDFNEPLDDLKDYM</sequence>
<name>A0ABU5QBS0_9BACT</name>
<dbReference type="InterPro" id="IPR018739">
    <property type="entry name" value="DUF2281"/>
</dbReference>
<dbReference type="Proteomes" id="UP001302949">
    <property type="component" value="Unassembled WGS sequence"/>
</dbReference>
<accession>A0ABU5QBS0</accession>
<dbReference type="EMBL" id="JAYFUM010000014">
    <property type="protein sequence ID" value="MEA5140053.1"/>
    <property type="molecule type" value="Genomic_DNA"/>
</dbReference>